<evidence type="ECO:0000256" key="2">
    <source>
        <dbReference type="PROSITE-ProRule" id="PRU00117"/>
    </source>
</evidence>
<evidence type="ECO:0000256" key="1">
    <source>
        <dbReference type="ARBA" id="ARBA00022737"/>
    </source>
</evidence>
<evidence type="ECO:0000313" key="5">
    <source>
        <dbReference type="Proteomes" id="UP001159427"/>
    </source>
</evidence>
<feature type="domain" description="K Homology" evidence="3">
    <location>
        <begin position="14"/>
        <end position="80"/>
    </location>
</feature>
<dbReference type="InterPro" id="IPR004087">
    <property type="entry name" value="KH_dom"/>
</dbReference>
<dbReference type="PANTHER" id="PTHR10288">
    <property type="entry name" value="KH DOMAIN CONTAINING RNA BINDING PROTEIN"/>
    <property type="match status" value="1"/>
</dbReference>
<dbReference type="Gene3D" id="3.30.1370.10">
    <property type="entry name" value="K Homology domain, type 1"/>
    <property type="match status" value="2"/>
</dbReference>
<keyword evidence="1" id="KW-0677">Repeat</keyword>
<sequence length="146" mass="16301">RLSYTGIKEDTAEETESEFVEVPIELKGHVIGRGGCMLQEIMRQSGARISSQSKEEKGFLVNGDKEQRAYAKKLILEKVEGVQFTLWELVKIPSKYKGLVMGTDGAKLREISAQTGAKVIRSYKDGEVYIKLGNHDQRKNARALIG</sequence>
<proteinExistence type="predicted"/>
<keyword evidence="2" id="KW-0694">RNA-binding</keyword>
<accession>A0ABN8PX33</accession>
<dbReference type="Pfam" id="PF00013">
    <property type="entry name" value="KH_1"/>
    <property type="match status" value="2"/>
</dbReference>
<dbReference type="CDD" id="cd00105">
    <property type="entry name" value="KH-I"/>
    <property type="match status" value="1"/>
</dbReference>
<comment type="caution">
    <text evidence="4">The sequence shown here is derived from an EMBL/GenBank/DDBJ whole genome shotgun (WGS) entry which is preliminary data.</text>
</comment>
<gene>
    <name evidence="4" type="ORF">PEVE_00000706</name>
</gene>
<feature type="non-terminal residue" evidence="4">
    <location>
        <position position="146"/>
    </location>
</feature>
<name>A0ABN8PX33_9CNID</name>
<dbReference type="SMART" id="SM00322">
    <property type="entry name" value="KH"/>
    <property type="match status" value="2"/>
</dbReference>
<dbReference type="InterPro" id="IPR036612">
    <property type="entry name" value="KH_dom_type_1_sf"/>
</dbReference>
<dbReference type="SUPFAM" id="SSF54791">
    <property type="entry name" value="Eukaryotic type KH-domain (KH-domain type I)"/>
    <property type="match status" value="2"/>
</dbReference>
<evidence type="ECO:0000259" key="3">
    <source>
        <dbReference type="SMART" id="SM00322"/>
    </source>
</evidence>
<dbReference type="Proteomes" id="UP001159427">
    <property type="component" value="Unassembled WGS sequence"/>
</dbReference>
<feature type="domain" description="K Homology" evidence="3">
    <location>
        <begin position="84"/>
        <end position="146"/>
    </location>
</feature>
<dbReference type="InterPro" id="IPR004088">
    <property type="entry name" value="KH_dom_type_1"/>
</dbReference>
<organism evidence="4 5">
    <name type="scientific">Porites evermanni</name>
    <dbReference type="NCBI Taxonomy" id="104178"/>
    <lineage>
        <taxon>Eukaryota</taxon>
        <taxon>Metazoa</taxon>
        <taxon>Cnidaria</taxon>
        <taxon>Anthozoa</taxon>
        <taxon>Hexacorallia</taxon>
        <taxon>Scleractinia</taxon>
        <taxon>Fungiina</taxon>
        <taxon>Poritidae</taxon>
        <taxon>Porites</taxon>
    </lineage>
</organism>
<feature type="non-terminal residue" evidence="4">
    <location>
        <position position="1"/>
    </location>
</feature>
<dbReference type="EMBL" id="CALNXI010001030">
    <property type="protein sequence ID" value="CAH3152271.1"/>
    <property type="molecule type" value="Genomic_DNA"/>
</dbReference>
<keyword evidence="5" id="KW-1185">Reference proteome</keyword>
<protein>
    <recommendedName>
        <fullName evidence="3">K Homology domain-containing protein</fullName>
    </recommendedName>
</protein>
<reference evidence="4 5" key="1">
    <citation type="submission" date="2022-05" db="EMBL/GenBank/DDBJ databases">
        <authorList>
            <consortium name="Genoscope - CEA"/>
            <person name="William W."/>
        </authorList>
    </citation>
    <scope>NUCLEOTIDE SEQUENCE [LARGE SCALE GENOMIC DNA]</scope>
</reference>
<dbReference type="PROSITE" id="PS50084">
    <property type="entry name" value="KH_TYPE_1"/>
    <property type="match status" value="2"/>
</dbReference>
<evidence type="ECO:0000313" key="4">
    <source>
        <dbReference type="EMBL" id="CAH3152271.1"/>
    </source>
</evidence>